<dbReference type="SUPFAM" id="SSF54427">
    <property type="entry name" value="NTF2-like"/>
    <property type="match status" value="1"/>
</dbReference>
<dbReference type="RefSeq" id="WP_159544204.1">
    <property type="nucleotide sequence ID" value="NZ_CP047156.1"/>
</dbReference>
<dbReference type="Gene3D" id="3.10.450.50">
    <property type="match status" value="1"/>
</dbReference>
<feature type="domain" description="SnoaL-like" evidence="1">
    <location>
        <begin position="2"/>
        <end position="64"/>
    </location>
</feature>
<proteinExistence type="predicted"/>
<dbReference type="OrthoDB" id="8722217at2"/>
<dbReference type="KEGG" id="eke:EK0264_07175"/>
<dbReference type="AlphaFoldDB" id="A0A7L4YMN3"/>
<organism evidence="2 3">
    <name type="scientific">Epidermidibacterium keratini</name>
    <dbReference type="NCBI Taxonomy" id="1891644"/>
    <lineage>
        <taxon>Bacteria</taxon>
        <taxon>Bacillati</taxon>
        <taxon>Actinomycetota</taxon>
        <taxon>Actinomycetes</taxon>
        <taxon>Sporichthyales</taxon>
        <taxon>Sporichthyaceae</taxon>
        <taxon>Epidermidibacterium</taxon>
    </lineage>
</organism>
<protein>
    <recommendedName>
        <fullName evidence="1">SnoaL-like domain-containing protein</fullName>
    </recommendedName>
</protein>
<name>A0A7L4YMN3_9ACTN</name>
<dbReference type="InParanoid" id="A0A7L4YMN3"/>
<evidence type="ECO:0000313" key="3">
    <source>
        <dbReference type="Proteomes" id="UP000463857"/>
    </source>
</evidence>
<reference evidence="2 3" key="1">
    <citation type="journal article" date="2018" name="Int. J. Syst. Evol. Microbiol.">
        <title>Epidermidibacterium keratini gen. nov., sp. nov., a member of the family Sporichthyaceae, isolated from keratin epidermis.</title>
        <authorList>
            <person name="Lee D.G."/>
            <person name="Trujillo M.E."/>
            <person name="Kang S."/>
            <person name="Nam J.J."/>
            <person name="Kim Y.J."/>
        </authorList>
    </citation>
    <scope>NUCLEOTIDE SEQUENCE [LARGE SCALE GENOMIC DNA]</scope>
    <source>
        <strain evidence="2 3">EPI-7</strain>
    </source>
</reference>
<keyword evidence="3" id="KW-1185">Reference proteome</keyword>
<sequence>MAGFFASLDEHLETLRFEVDHIVVEGDQGVVLGVIEDRVRRTGRSFLSRFALHLTVDQGEFTRYHFFEDAAAAHAAAVAR</sequence>
<dbReference type="Proteomes" id="UP000463857">
    <property type="component" value="Chromosome"/>
</dbReference>
<evidence type="ECO:0000259" key="1">
    <source>
        <dbReference type="Pfam" id="PF12680"/>
    </source>
</evidence>
<dbReference type="EMBL" id="CP047156">
    <property type="protein sequence ID" value="QHC00079.1"/>
    <property type="molecule type" value="Genomic_DNA"/>
</dbReference>
<dbReference type="Pfam" id="PF12680">
    <property type="entry name" value="SnoaL_2"/>
    <property type="match status" value="1"/>
</dbReference>
<accession>A0A7L4YMN3</accession>
<dbReference type="InterPro" id="IPR037401">
    <property type="entry name" value="SnoaL-like"/>
</dbReference>
<dbReference type="InterPro" id="IPR032710">
    <property type="entry name" value="NTF2-like_dom_sf"/>
</dbReference>
<evidence type="ECO:0000313" key="2">
    <source>
        <dbReference type="EMBL" id="QHC00079.1"/>
    </source>
</evidence>
<gene>
    <name evidence="2" type="ORF">EK0264_07175</name>
</gene>